<reference evidence="6 7" key="1">
    <citation type="journal article" date="2024" name="Curr. Microbiol.">
        <title>Luteibacter sahnii sp. nov., A Novel Yellow-Colored Xanthomonadin Pigment Producing Probiotic Bacterium from Healthy Rice Seed Microbiome.</title>
        <authorList>
            <person name="Jaiswal G."/>
            <person name="Rana R."/>
            <person name="Nayak P.K."/>
            <person name="Chouhan R."/>
            <person name="Gandhi S.G."/>
            <person name="Patel H.K."/>
            <person name="Patil P.B."/>
        </authorList>
    </citation>
    <scope>NUCLEOTIDE SEQUENCE [LARGE SCALE GENOMIC DNA]</scope>
    <source>
        <strain evidence="6 7">PPL201</strain>
    </source>
</reference>
<keyword evidence="1" id="KW-0808">Transferase</keyword>
<evidence type="ECO:0000256" key="5">
    <source>
        <dbReference type="RuleBase" id="RU004046"/>
    </source>
</evidence>
<dbReference type="InterPro" id="IPR043129">
    <property type="entry name" value="ATPase_NBD"/>
</dbReference>
<dbReference type="PANTHER" id="PTHR47690">
    <property type="entry name" value="GLUCOKINASE"/>
    <property type="match status" value="1"/>
</dbReference>
<proteinExistence type="inferred from homology"/>
<evidence type="ECO:0000256" key="2">
    <source>
        <dbReference type="ARBA" id="ARBA00022741"/>
    </source>
</evidence>
<dbReference type="Pfam" id="PF02685">
    <property type="entry name" value="Glucokinase"/>
    <property type="match status" value="1"/>
</dbReference>
<dbReference type="Gene3D" id="3.30.420.40">
    <property type="match status" value="1"/>
</dbReference>
<evidence type="ECO:0000313" key="7">
    <source>
        <dbReference type="Proteomes" id="UP001528850"/>
    </source>
</evidence>
<dbReference type="Proteomes" id="UP001528850">
    <property type="component" value="Unassembled WGS sequence"/>
</dbReference>
<comment type="similarity">
    <text evidence="5">Belongs to the bacterial glucokinase family.</text>
</comment>
<accession>A0ABT6BDW1</accession>
<dbReference type="RefSeq" id="WP_320551374.1">
    <property type="nucleotide sequence ID" value="NZ_JAQLOK010000003.1"/>
</dbReference>
<protein>
    <submittedName>
        <fullName evidence="6">Glucokinase</fullName>
    </submittedName>
</protein>
<evidence type="ECO:0000256" key="1">
    <source>
        <dbReference type="ARBA" id="ARBA00022679"/>
    </source>
</evidence>
<dbReference type="Gene3D" id="3.40.367.20">
    <property type="match status" value="1"/>
</dbReference>
<evidence type="ECO:0000313" key="6">
    <source>
        <dbReference type="EMBL" id="MDF4026316.1"/>
    </source>
</evidence>
<name>A0ABT6BDW1_9GAMM</name>
<dbReference type="SUPFAM" id="SSF53067">
    <property type="entry name" value="Actin-like ATPase domain"/>
    <property type="match status" value="1"/>
</dbReference>
<gene>
    <name evidence="6" type="ORF">P3W24_15185</name>
</gene>
<dbReference type="CDD" id="cd24008">
    <property type="entry name" value="ASKHA_NBD_GLK"/>
    <property type="match status" value="1"/>
</dbReference>
<keyword evidence="2" id="KW-0547">Nucleotide-binding</keyword>
<keyword evidence="7" id="KW-1185">Reference proteome</keyword>
<organism evidence="6 7">
    <name type="scientific">Luteibacter sahnii</name>
    <dbReference type="NCBI Taxonomy" id="3021977"/>
    <lineage>
        <taxon>Bacteria</taxon>
        <taxon>Pseudomonadati</taxon>
        <taxon>Pseudomonadota</taxon>
        <taxon>Gammaproteobacteria</taxon>
        <taxon>Lysobacterales</taxon>
        <taxon>Rhodanobacteraceae</taxon>
        <taxon>Luteibacter</taxon>
    </lineage>
</organism>
<dbReference type="InterPro" id="IPR003836">
    <property type="entry name" value="Glucokinase"/>
</dbReference>
<keyword evidence="4" id="KW-0067">ATP-binding</keyword>
<keyword evidence="3" id="KW-0418">Kinase</keyword>
<comment type="caution">
    <text evidence="6">The sequence shown here is derived from an EMBL/GenBank/DDBJ whole genome shotgun (WGS) entry which is preliminary data.</text>
</comment>
<evidence type="ECO:0000256" key="3">
    <source>
        <dbReference type="ARBA" id="ARBA00022777"/>
    </source>
</evidence>
<sequence>MQFLAGDIGGTNGHVALMRSADDGSGALEMLAYGVYPCASFASLDDLLRHFIGTEVRARVSHCVLACAGQVKDDEVLNDNLAWPVRLPALRGTLDLAEVAVLNDFEALAYAIEGPLAATGRHLCGPPARAAGPALLVGPGTGLGAAILMPGPNGGVALTTEAGQMDFAPHSLREREVVSWLAPRGGYVPVEHIVSGPGLLTVYEALCALDGDVASLTTPKAVTAAAATMSDSHAVEAVALFCAALGSFTGNLAMTCMPTGGVFLAGGFLSSIFDLLKASAFETRFLHGRSVRELLEPLSVWVTEHGSHGVYGAARWYVNRHRRARAANAHEVCA</sequence>
<dbReference type="InterPro" id="IPR050201">
    <property type="entry name" value="Bacterial_glucokinase"/>
</dbReference>
<dbReference type="EMBL" id="JARJJS010000004">
    <property type="protein sequence ID" value="MDF4026316.1"/>
    <property type="molecule type" value="Genomic_DNA"/>
</dbReference>
<dbReference type="NCBIfam" id="NF009073">
    <property type="entry name" value="PRK12408.1"/>
    <property type="match status" value="1"/>
</dbReference>
<evidence type="ECO:0000256" key="4">
    <source>
        <dbReference type="ARBA" id="ARBA00022840"/>
    </source>
</evidence>
<dbReference type="PANTHER" id="PTHR47690:SF1">
    <property type="entry name" value="GLUCOKINASE"/>
    <property type="match status" value="1"/>
</dbReference>